<feature type="domain" description="DUF755" evidence="2">
    <location>
        <begin position="20"/>
        <end position="127"/>
    </location>
</feature>
<evidence type="ECO:0000313" key="3">
    <source>
        <dbReference type="EMBL" id="AIN40976.1"/>
    </source>
</evidence>
<dbReference type="InterPro" id="IPR008474">
    <property type="entry name" value="DUF755"/>
</dbReference>
<dbReference type="EMBL" id="KM434181">
    <property type="protein sequence ID" value="AIN40976.1"/>
    <property type="molecule type" value="Genomic_DNA"/>
</dbReference>
<feature type="compositionally biased region" description="Basic residues" evidence="1">
    <location>
        <begin position="86"/>
        <end position="107"/>
    </location>
</feature>
<feature type="compositionally biased region" description="Low complexity" evidence="1">
    <location>
        <begin position="116"/>
        <end position="131"/>
    </location>
</feature>
<protein>
    <submittedName>
        <fullName evidence="3">ORF3</fullName>
    </submittedName>
</protein>
<reference evidence="3 4" key="1">
    <citation type="submission" date="2014-08" db="EMBL/GenBank/DDBJ databases">
        <title>A novel Anelloviridae species detected in Tadarida brasiliensis bat: first sequence of a chiropteran Anellovirus.</title>
        <authorList>
            <person name="Cibulski S.P."/>
            <person name="Teixeira T.F."/>
            <person name="Lima F.E.S."/>
            <person name="Roehe P.M."/>
        </authorList>
    </citation>
    <scope>NUCLEOTIDE SEQUENCE [LARGE SCALE GENOMIC DNA]</scope>
</reference>
<evidence type="ECO:0000259" key="2">
    <source>
        <dbReference type="Pfam" id="PF05501"/>
    </source>
</evidence>
<keyword evidence="4" id="KW-1185">Reference proteome</keyword>
<dbReference type="Proteomes" id="UP000108023">
    <property type="component" value="Segment"/>
</dbReference>
<name>A0A088MJF6_9VIRU</name>
<organism evidence="3 4">
    <name type="scientific">Torque teno Tadarida brasiliensis virus</name>
    <dbReference type="NCBI Taxonomy" id="1543419"/>
    <lineage>
        <taxon>Viruses</taxon>
        <taxon>Monodnaviria</taxon>
        <taxon>Shotokuvirae</taxon>
        <taxon>Commensaviricota</taxon>
        <taxon>Cardeaviricetes</taxon>
        <taxon>Sanitavirales</taxon>
        <taxon>Anelloviridae</taxon>
        <taxon>Xitorquevirus</taxon>
        <taxon>Xitorquevirus molos1</taxon>
    </lineage>
</organism>
<evidence type="ECO:0000313" key="4">
    <source>
        <dbReference type="Proteomes" id="UP000108023"/>
    </source>
</evidence>
<dbReference type="RefSeq" id="YP_009058945.1">
    <property type="nucleotide sequence ID" value="NC_024908.1"/>
</dbReference>
<dbReference type="Pfam" id="PF05501">
    <property type="entry name" value="DUF755"/>
    <property type="match status" value="1"/>
</dbReference>
<feature type="region of interest" description="Disordered" evidence="1">
    <location>
        <begin position="39"/>
        <end position="131"/>
    </location>
</feature>
<evidence type="ECO:0000256" key="1">
    <source>
        <dbReference type="SAM" id="MobiDB-lite"/>
    </source>
</evidence>
<sequence>MQQTQPLIQFQNHIQTACNTPPEPVQSYSRYKSMTRVRWANQSSTHGTSGEASSPKGLSKELLEELTDLLLQQHTDQLEKKQGKSSQKKKHPQKKQRAHQTRKRRRSVAAQKEENSSSTNWSESSASDWDF</sequence>
<dbReference type="GeneID" id="20465070"/>
<proteinExistence type="predicted"/>
<feature type="compositionally biased region" description="Polar residues" evidence="1">
    <location>
        <begin position="40"/>
        <end position="52"/>
    </location>
</feature>
<accession>A0A088MJF6</accession>
<dbReference type="KEGG" id="vg:20465070"/>